<dbReference type="GO" id="GO:0004518">
    <property type="term" value="F:nuclease activity"/>
    <property type="evidence" value="ECO:0007669"/>
    <property type="project" value="InterPro"/>
</dbReference>
<evidence type="ECO:0000313" key="3">
    <source>
        <dbReference type="Proteomes" id="UP000199403"/>
    </source>
</evidence>
<dbReference type="Proteomes" id="UP000199403">
    <property type="component" value="Unassembled WGS sequence"/>
</dbReference>
<accession>A0A1H7BM92</accession>
<name>A0A1H7BM92_9BACT</name>
<evidence type="ECO:0000259" key="1">
    <source>
        <dbReference type="Pfam" id="PF02732"/>
    </source>
</evidence>
<dbReference type="AlphaFoldDB" id="A0A1H7BM92"/>
<dbReference type="SUPFAM" id="SSF52980">
    <property type="entry name" value="Restriction endonuclease-like"/>
    <property type="match status" value="1"/>
</dbReference>
<proteinExistence type="predicted"/>
<dbReference type="STRING" id="1416801.SAMN05192553_11258"/>
<dbReference type="Pfam" id="PF02732">
    <property type="entry name" value="ERCC4"/>
    <property type="match status" value="1"/>
</dbReference>
<dbReference type="InterPro" id="IPR011335">
    <property type="entry name" value="Restrct_endonuc-II-like"/>
</dbReference>
<dbReference type="OrthoDB" id="837865at2"/>
<dbReference type="Gene3D" id="3.40.50.10130">
    <property type="match status" value="1"/>
</dbReference>
<evidence type="ECO:0000313" key="2">
    <source>
        <dbReference type="EMBL" id="SEJ77477.1"/>
    </source>
</evidence>
<protein>
    <submittedName>
        <fullName evidence="2">ERCC4 domain-containing protein</fullName>
    </submittedName>
</protein>
<gene>
    <name evidence="2" type="ORF">SAMN05192553_11258</name>
</gene>
<dbReference type="GO" id="GO:0006259">
    <property type="term" value="P:DNA metabolic process"/>
    <property type="evidence" value="ECO:0007669"/>
    <property type="project" value="UniProtKB-ARBA"/>
</dbReference>
<feature type="domain" description="ERCC4" evidence="1">
    <location>
        <begin position="26"/>
        <end position="77"/>
    </location>
</feature>
<dbReference type="EMBL" id="FNZH01000012">
    <property type="protein sequence ID" value="SEJ77477.1"/>
    <property type="molecule type" value="Genomic_DNA"/>
</dbReference>
<sequence length="164" mass="18724">MSRLLKSSLYFPLQFSIDAPEPTAIEELFRIKGNRIIHRQTLLAGNYLFDGDLLVERKTIPDFCKSIKDGRMFHQCENQATIPYLPVPCWKEKTTDILGGMLQRFTQATKEGLFLSPTFKQKGQPLLEQRNHLPADFPGIGVNRAERLLINFVDLRTECKAGAE</sequence>
<keyword evidence="3" id="KW-1185">Reference proteome</keyword>
<dbReference type="InterPro" id="IPR006166">
    <property type="entry name" value="ERCC4_domain"/>
</dbReference>
<organism evidence="2 3">
    <name type="scientific">Cyclobacterium xiamenense</name>
    <dbReference type="NCBI Taxonomy" id="1297121"/>
    <lineage>
        <taxon>Bacteria</taxon>
        <taxon>Pseudomonadati</taxon>
        <taxon>Bacteroidota</taxon>
        <taxon>Cytophagia</taxon>
        <taxon>Cytophagales</taxon>
        <taxon>Cyclobacteriaceae</taxon>
        <taxon>Cyclobacterium</taxon>
    </lineage>
</organism>
<reference evidence="3" key="1">
    <citation type="submission" date="2016-10" db="EMBL/GenBank/DDBJ databases">
        <authorList>
            <person name="Varghese N."/>
            <person name="Submissions S."/>
        </authorList>
    </citation>
    <scope>NUCLEOTIDE SEQUENCE [LARGE SCALE GENOMIC DNA]</scope>
    <source>
        <strain evidence="3">IBRC-M 10761</strain>
    </source>
</reference>
<dbReference type="GO" id="GO:0003677">
    <property type="term" value="F:DNA binding"/>
    <property type="evidence" value="ECO:0007669"/>
    <property type="project" value="InterPro"/>
</dbReference>